<keyword evidence="1" id="KW-0812">Transmembrane</keyword>
<evidence type="ECO:0000313" key="3">
    <source>
        <dbReference type="Proteomes" id="UP000019918"/>
    </source>
</evidence>
<dbReference type="Pfam" id="PF11190">
    <property type="entry name" value="DUF2976"/>
    <property type="match status" value="1"/>
</dbReference>
<reference evidence="2 3" key="1">
    <citation type="submission" date="2014-02" db="EMBL/GenBank/DDBJ databases">
        <title>Draft genome of Erwinia mallotivora strain BT-MARDI, a papaya dieback pathogen.</title>
        <authorList>
            <person name="Redzuan R."/>
            <person name="Abu Bakar N."/>
            <person name="Badrun R."/>
            <person name="Mohd Raih M.F."/>
            <person name="Rozano L."/>
            <person name="Mat Amin N."/>
        </authorList>
    </citation>
    <scope>NUCLEOTIDE SEQUENCE [LARGE SCALE GENOMIC DNA]</scope>
    <source>
        <strain evidence="2 3">BT-MARDI</strain>
    </source>
</reference>
<dbReference type="Proteomes" id="UP000019918">
    <property type="component" value="Unassembled WGS sequence"/>
</dbReference>
<dbReference type="NCBIfam" id="TIGR03745">
    <property type="entry name" value="conj_TIGR03745"/>
    <property type="match status" value="1"/>
</dbReference>
<keyword evidence="1" id="KW-1133">Transmembrane helix</keyword>
<feature type="transmembrane region" description="Helical" evidence="1">
    <location>
        <begin position="56"/>
        <end position="80"/>
    </location>
</feature>
<accession>A0A014NNC8</accession>
<sequence length="121" mass="13076">MKPFFIWLRHVVCQYPKRLMLSGFLFAGRALADLPPVEQPTTGGGGGTYPIIMGYIKVGGVALGLIVSVGAFLAVAHAVITSFHDIRKGKAAWTEFLIYLVVGILLILVVIYLANKAADIF</sequence>
<proteinExistence type="predicted"/>
<gene>
    <name evidence="2" type="ORF">BG55_11935</name>
</gene>
<organism evidence="2 3">
    <name type="scientific">Erwinia mallotivora</name>
    <dbReference type="NCBI Taxonomy" id="69222"/>
    <lineage>
        <taxon>Bacteria</taxon>
        <taxon>Pseudomonadati</taxon>
        <taxon>Pseudomonadota</taxon>
        <taxon>Gammaproteobacteria</taxon>
        <taxon>Enterobacterales</taxon>
        <taxon>Erwiniaceae</taxon>
        <taxon>Erwinia</taxon>
    </lineage>
</organism>
<dbReference type="STRING" id="69222.BG55_11935"/>
<name>A0A014NNC8_9GAMM</name>
<protein>
    <submittedName>
        <fullName evidence="2">Conjugal transfer protein</fullName>
    </submittedName>
</protein>
<dbReference type="OrthoDB" id="6630746at2"/>
<keyword evidence="1" id="KW-0472">Membrane</keyword>
<dbReference type="EMBL" id="JFHN01000049">
    <property type="protein sequence ID" value="EXU75310.1"/>
    <property type="molecule type" value="Genomic_DNA"/>
</dbReference>
<dbReference type="PATRIC" id="fig|69222.5.peg.2461"/>
<dbReference type="AlphaFoldDB" id="A0A014NNC8"/>
<dbReference type="InterPro" id="IPR021356">
    <property type="entry name" value="Integr_conj_element_PFL4702"/>
</dbReference>
<evidence type="ECO:0000256" key="1">
    <source>
        <dbReference type="SAM" id="Phobius"/>
    </source>
</evidence>
<keyword evidence="3" id="KW-1185">Reference proteome</keyword>
<evidence type="ECO:0000313" key="2">
    <source>
        <dbReference type="EMBL" id="EXU75310.1"/>
    </source>
</evidence>
<feature type="transmembrane region" description="Helical" evidence="1">
    <location>
        <begin position="92"/>
        <end position="114"/>
    </location>
</feature>
<comment type="caution">
    <text evidence="2">The sequence shown here is derived from an EMBL/GenBank/DDBJ whole genome shotgun (WGS) entry which is preliminary data.</text>
</comment>